<dbReference type="GO" id="GO:0030416">
    <property type="term" value="P:methylamine metabolic process"/>
    <property type="evidence" value="ECO:0007669"/>
    <property type="project" value="InterPro"/>
</dbReference>
<evidence type="ECO:0000313" key="8">
    <source>
        <dbReference type="EMBL" id="NDO78184.1"/>
    </source>
</evidence>
<keyword evidence="2 6" id="KW-0812">Transmembrane</keyword>
<evidence type="ECO:0000259" key="7">
    <source>
        <dbReference type="Pfam" id="PF07291"/>
    </source>
</evidence>
<name>A0A6N9QZ54_9MICC</name>
<dbReference type="Proteomes" id="UP000471026">
    <property type="component" value="Unassembled WGS sequence"/>
</dbReference>
<dbReference type="AlphaFoldDB" id="A0A6N9QZ54"/>
<accession>A0A6N9QZ54</accession>
<dbReference type="EMBL" id="WMHZ01000010">
    <property type="protein sequence ID" value="NDO78184.1"/>
    <property type="molecule type" value="Genomic_DNA"/>
</dbReference>
<dbReference type="InterPro" id="IPR009908">
    <property type="entry name" value="Methylamine_util_MauE"/>
</dbReference>
<reference evidence="8 9" key="1">
    <citation type="submission" date="2019-11" db="EMBL/GenBank/DDBJ databases">
        <title>Draft genome sequence of Kocuria indica DP-K7, a methyl red degrading Actinobacterium.</title>
        <authorList>
            <person name="Kumaran S."/>
            <person name="Tischler D."/>
            <person name="Ngo A.C.R."/>
            <person name="Schultes F."/>
        </authorList>
    </citation>
    <scope>NUCLEOTIDE SEQUENCE [LARGE SCALE GENOMIC DNA]</scope>
    <source>
        <strain evidence="8 9">DP-K7</strain>
    </source>
</reference>
<protein>
    <recommendedName>
        <fullName evidence="7">Methylamine utilisation protein MauE domain-containing protein</fullName>
    </recommendedName>
</protein>
<comment type="subcellular location">
    <subcellularLocation>
        <location evidence="1">Membrane</location>
        <topology evidence="1">Multi-pass membrane protein</topology>
    </subcellularLocation>
</comment>
<evidence type="ECO:0000256" key="3">
    <source>
        <dbReference type="ARBA" id="ARBA00022989"/>
    </source>
</evidence>
<comment type="caution">
    <text evidence="8">The sequence shown here is derived from an EMBL/GenBank/DDBJ whole genome shotgun (WGS) entry which is preliminary data.</text>
</comment>
<evidence type="ECO:0000256" key="4">
    <source>
        <dbReference type="ARBA" id="ARBA00023136"/>
    </source>
</evidence>
<organism evidence="8 9">
    <name type="scientific">Kocuria marina subsp. indica</name>
    <dbReference type="NCBI Taxonomy" id="1049583"/>
    <lineage>
        <taxon>Bacteria</taxon>
        <taxon>Bacillati</taxon>
        <taxon>Actinomycetota</taxon>
        <taxon>Actinomycetes</taxon>
        <taxon>Micrococcales</taxon>
        <taxon>Micrococcaceae</taxon>
        <taxon>Kocuria</taxon>
    </lineage>
</organism>
<feature type="transmembrane region" description="Helical" evidence="6">
    <location>
        <begin position="146"/>
        <end position="164"/>
    </location>
</feature>
<evidence type="ECO:0000256" key="1">
    <source>
        <dbReference type="ARBA" id="ARBA00004141"/>
    </source>
</evidence>
<feature type="compositionally biased region" description="Low complexity" evidence="5">
    <location>
        <begin position="247"/>
        <end position="259"/>
    </location>
</feature>
<evidence type="ECO:0000256" key="2">
    <source>
        <dbReference type="ARBA" id="ARBA00022692"/>
    </source>
</evidence>
<gene>
    <name evidence="8" type="ORF">GKZ75_08100</name>
</gene>
<feature type="transmembrane region" description="Helical" evidence="6">
    <location>
        <begin position="115"/>
        <end position="134"/>
    </location>
</feature>
<dbReference type="GO" id="GO:0016020">
    <property type="term" value="C:membrane"/>
    <property type="evidence" value="ECO:0007669"/>
    <property type="project" value="UniProtKB-SubCell"/>
</dbReference>
<feature type="transmembrane region" description="Helical" evidence="6">
    <location>
        <begin position="55"/>
        <end position="88"/>
    </location>
</feature>
<sequence>MAVVSSSSLGSLALVLLISGVAKLVSPGTGPSPFTSMPAPFAARWLQSALPWLELVVAIALVLASGVVLWAAASAAVALFAVFTAAVFRGARQPDPASCGCFGSLSRAPMSRRTVVRNLAFTLVAVLALLLVTVGGYDGPVLDLPWFVVVAVAVPAFLALVALWSERPDAPRTADPHSLAGIPPLAGSEYDDAAASPAPVLTASAALQSATVTREAGEHPAAALSAPGAESRAGVAPVPGVTIADRAVPGKGAAPGAVGTTRSASAPPAPEESDEYVRLPIPYAGLRDATGAAVTLRGLAATAARALVHVSPGCGACNPVLDHLNGMPDHLGPVAVHAVVATVEDRGLLPSALRAACLMDTDDAVSAVFEYPGDPWVVVLGADGLLAGGPVAGMDAVLELLTELEERFAG</sequence>
<keyword evidence="4 6" id="KW-0472">Membrane</keyword>
<keyword evidence="3 6" id="KW-1133">Transmembrane helix</keyword>
<feature type="region of interest" description="Disordered" evidence="5">
    <location>
        <begin position="246"/>
        <end position="273"/>
    </location>
</feature>
<proteinExistence type="predicted"/>
<dbReference type="RefSeq" id="WP_162229555.1">
    <property type="nucleotide sequence ID" value="NZ_WMHZ01000010.1"/>
</dbReference>
<evidence type="ECO:0000313" key="9">
    <source>
        <dbReference type="Proteomes" id="UP000471026"/>
    </source>
</evidence>
<evidence type="ECO:0000256" key="6">
    <source>
        <dbReference type="SAM" id="Phobius"/>
    </source>
</evidence>
<feature type="domain" description="Methylamine utilisation protein MauE" evidence="7">
    <location>
        <begin position="8"/>
        <end position="130"/>
    </location>
</feature>
<evidence type="ECO:0000256" key="5">
    <source>
        <dbReference type="SAM" id="MobiDB-lite"/>
    </source>
</evidence>
<dbReference type="UniPathway" id="UPA00895"/>
<dbReference type="Pfam" id="PF07291">
    <property type="entry name" value="MauE"/>
    <property type="match status" value="1"/>
</dbReference>